<dbReference type="InterPro" id="IPR000700">
    <property type="entry name" value="PAS-assoc_C"/>
</dbReference>
<dbReference type="GO" id="GO:1902201">
    <property type="term" value="P:negative regulation of bacterial-type flagellum-dependent cell motility"/>
    <property type="evidence" value="ECO:0007669"/>
    <property type="project" value="TreeGrafter"/>
</dbReference>
<dbReference type="Pfam" id="PF00990">
    <property type="entry name" value="GGDEF"/>
    <property type="match status" value="1"/>
</dbReference>
<dbReference type="SUPFAM" id="SSF55073">
    <property type="entry name" value="Nucleotide cyclase"/>
    <property type="match status" value="1"/>
</dbReference>
<dbReference type="PANTHER" id="PTHR45138">
    <property type="entry name" value="REGULATORY COMPONENTS OF SENSORY TRANSDUCTION SYSTEM"/>
    <property type="match status" value="1"/>
</dbReference>
<name>A0A562VMU5_9BACT</name>
<feature type="domain" description="PAS" evidence="6">
    <location>
        <begin position="146"/>
        <end position="192"/>
    </location>
</feature>
<reference evidence="9 10" key="1">
    <citation type="submission" date="2019-07" db="EMBL/GenBank/DDBJ databases">
        <title>Genomic Encyclopedia of Archaeal and Bacterial Type Strains, Phase II (KMG-II): from individual species to whole genera.</title>
        <authorList>
            <person name="Goeker M."/>
        </authorList>
    </citation>
    <scope>NUCLEOTIDE SEQUENCE [LARGE SCALE GENOMIC DNA]</scope>
    <source>
        <strain evidence="9 10">ATCC BAA-1139</strain>
    </source>
</reference>
<dbReference type="PROSITE" id="PS50112">
    <property type="entry name" value="PAS"/>
    <property type="match status" value="1"/>
</dbReference>
<dbReference type="CDD" id="cd01949">
    <property type="entry name" value="GGDEF"/>
    <property type="match status" value="1"/>
</dbReference>
<dbReference type="InterPro" id="IPR013656">
    <property type="entry name" value="PAS_4"/>
</dbReference>
<dbReference type="GO" id="GO:0000160">
    <property type="term" value="P:phosphorelay signal transduction system"/>
    <property type="evidence" value="ECO:0007669"/>
    <property type="project" value="InterPro"/>
</dbReference>
<dbReference type="InterPro" id="IPR035965">
    <property type="entry name" value="PAS-like_dom_sf"/>
</dbReference>
<dbReference type="Gene3D" id="3.30.70.270">
    <property type="match status" value="1"/>
</dbReference>
<dbReference type="CDD" id="cd00156">
    <property type="entry name" value="REC"/>
    <property type="match status" value="1"/>
</dbReference>
<dbReference type="InterPro" id="IPR011006">
    <property type="entry name" value="CheY-like_superfamily"/>
</dbReference>
<dbReference type="InterPro" id="IPR000160">
    <property type="entry name" value="GGDEF_dom"/>
</dbReference>
<evidence type="ECO:0000256" key="1">
    <source>
        <dbReference type="ARBA" id="ARBA00012528"/>
    </source>
</evidence>
<dbReference type="Pfam" id="PF08448">
    <property type="entry name" value="PAS_4"/>
    <property type="match status" value="1"/>
</dbReference>
<feature type="domain" description="GGDEF" evidence="8">
    <location>
        <begin position="301"/>
        <end position="428"/>
    </location>
</feature>
<dbReference type="InterPro" id="IPR001789">
    <property type="entry name" value="Sig_transdc_resp-reg_receiver"/>
</dbReference>
<gene>
    <name evidence="9" type="ORF">JN12_01920</name>
</gene>
<dbReference type="InterPro" id="IPR000014">
    <property type="entry name" value="PAS"/>
</dbReference>
<accession>A0A562VMU5</accession>
<dbReference type="PROSITE" id="PS50887">
    <property type="entry name" value="GGDEF"/>
    <property type="match status" value="1"/>
</dbReference>
<dbReference type="GO" id="GO:0043709">
    <property type="term" value="P:cell adhesion involved in single-species biofilm formation"/>
    <property type="evidence" value="ECO:0007669"/>
    <property type="project" value="TreeGrafter"/>
</dbReference>
<comment type="catalytic activity">
    <reaction evidence="2">
        <text>2 GTP = 3',3'-c-di-GMP + 2 diphosphate</text>
        <dbReference type="Rhea" id="RHEA:24898"/>
        <dbReference type="ChEBI" id="CHEBI:33019"/>
        <dbReference type="ChEBI" id="CHEBI:37565"/>
        <dbReference type="ChEBI" id="CHEBI:58805"/>
        <dbReference type="EC" id="2.7.7.65"/>
    </reaction>
</comment>
<dbReference type="Proteomes" id="UP000319449">
    <property type="component" value="Unassembled WGS sequence"/>
</dbReference>
<dbReference type="GO" id="GO:0005886">
    <property type="term" value="C:plasma membrane"/>
    <property type="evidence" value="ECO:0007669"/>
    <property type="project" value="TreeGrafter"/>
</dbReference>
<dbReference type="RefSeq" id="WP_145021798.1">
    <property type="nucleotide sequence ID" value="NZ_VLLN01000010.1"/>
</dbReference>
<dbReference type="Pfam" id="PF00072">
    <property type="entry name" value="Response_reg"/>
    <property type="match status" value="1"/>
</dbReference>
<evidence type="ECO:0000313" key="10">
    <source>
        <dbReference type="Proteomes" id="UP000319449"/>
    </source>
</evidence>
<comment type="caution">
    <text evidence="9">The sequence shown here is derived from an EMBL/GenBank/DDBJ whole genome shotgun (WGS) entry which is preliminary data.</text>
</comment>
<proteinExistence type="predicted"/>
<evidence type="ECO:0000259" key="8">
    <source>
        <dbReference type="PROSITE" id="PS50887"/>
    </source>
</evidence>
<feature type="coiled-coil region" evidence="4">
    <location>
        <begin position="129"/>
        <end position="156"/>
    </location>
</feature>
<dbReference type="PROSITE" id="PS50110">
    <property type="entry name" value="RESPONSE_REGULATORY"/>
    <property type="match status" value="1"/>
</dbReference>
<sequence>MIDAQAANTCPIILIVEDDPGIARLACISLNKHGFSCIRAANGSAAINLLADHRPTLLLLDYTLPDRTGAALVAELKELKLLPPFVIITGSEDTSLAVNMMKMGARDYLVKDGNFLEVLVPVVSRVMHDLETEARLQQAEAALRESEERLRSTLASLDDLIFVLDKNGIFIDFYQPENQARLFMSKDQFLGKAYWEVGLPVEPIKQMAKAIADVKNTNAVQAFDYVLNYPDGNEWYNAKVSMRRDPSGSFDGITIVSRNITERKLSEEKLLYMSTHDPLTGLFNRTYFDTELERLIKSRSFPVSIVMADVDGLKKINDTQGHAAGDRMLKTAATALLDAFRSEDVLARIGGDEFAVLLPNTDEAAAKSAVDRAKNCLAAIEPEQGNVPVSLSLGWATALKGGELLTTLRKADARMYRDKGPRGRRHSS</sequence>
<keyword evidence="10" id="KW-1185">Reference proteome</keyword>
<evidence type="ECO:0000256" key="2">
    <source>
        <dbReference type="ARBA" id="ARBA00034247"/>
    </source>
</evidence>
<feature type="domain" description="PAC" evidence="7">
    <location>
        <begin position="221"/>
        <end position="272"/>
    </location>
</feature>
<dbReference type="EC" id="2.7.7.65" evidence="1"/>
<keyword evidence="3" id="KW-0597">Phosphoprotein</keyword>
<evidence type="ECO:0000259" key="7">
    <source>
        <dbReference type="PROSITE" id="PS50113"/>
    </source>
</evidence>
<organism evidence="9 10">
    <name type="scientific">Geobacter argillaceus</name>
    <dbReference type="NCBI Taxonomy" id="345631"/>
    <lineage>
        <taxon>Bacteria</taxon>
        <taxon>Pseudomonadati</taxon>
        <taxon>Thermodesulfobacteriota</taxon>
        <taxon>Desulfuromonadia</taxon>
        <taxon>Geobacterales</taxon>
        <taxon>Geobacteraceae</taxon>
        <taxon>Geobacter</taxon>
    </lineage>
</organism>
<dbReference type="SMART" id="SM00267">
    <property type="entry name" value="GGDEF"/>
    <property type="match status" value="1"/>
</dbReference>
<evidence type="ECO:0000256" key="4">
    <source>
        <dbReference type="SAM" id="Coils"/>
    </source>
</evidence>
<feature type="domain" description="Response regulatory" evidence="5">
    <location>
        <begin position="12"/>
        <end position="126"/>
    </location>
</feature>
<dbReference type="Gene3D" id="3.40.50.2300">
    <property type="match status" value="1"/>
</dbReference>
<dbReference type="OrthoDB" id="9812034at2"/>
<feature type="modified residue" description="4-aspartylphosphate" evidence="3">
    <location>
        <position position="61"/>
    </location>
</feature>
<dbReference type="EMBL" id="VLLN01000010">
    <property type="protein sequence ID" value="TWJ19229.1"/>
    <property type="molecule type" value="Genomic_DNA"/>
</dbReference>
<dbReference type="GO" id="GO:0052621">
    <property type="term" value="F:diguanylate cyclase activity"/>
    <property type="evidence" value="ECO:0007669"/>
    <property type="project" value="UniProtKB-EC"/>
</dbReference>
<dbReference type="AlphaFoldDB" id="A0A562VMU5"/>
<dbReference type="SMART" id="SM00448">
    <property type="entry name" value="REC"/>
    <property type="match status" value="1"/>
</dbReference>
<dbReference type="Gene3D" id="3.30.450.20">
    <property type="entry name" value="PAS domain"/>
    <property type="match status" value="1"/>
</dbReference>
<dbReference type="PANTHER" id="PTHR45138:SF9">
    <property type="entry name" value="DIGUANYLATE CYCLASE DGCM-RELATED"/>
    <property type="match status" value="1"/>
</dbReference>
<dbReference type="SUPFAM" id="SSF52172">
    <property type="entry name" value="CheY-like"/>
    <property type="match status" value="1"/>
</dbReference>
<dbReference type="NCBIfam" id="TIGR00254">
    <property type="entry name" value="GGDEF"/>
    <property type="match status" value="1"/>
</dbReference>
<evidence type="ECO:0000313" key="9">
    <source>
        <dbReference type="EMBL" id="TWJ19229.1"/>
    </source>
</evidence>
<evidence type="ECO:0000256" key="3">
    <source>
        <dbReference type="PROSITE-ProRule" id="PRU00169"/>
    </source>
</evidence>
<dbReference type="PROSITE" id="PS50113">
    <property type="entry name" value="PAC"/>
    <property type="match status" value="1"/>
</dbReference>
<dbReference type="InterPro" id="IPR029787">
    <property type="entry name" value="Nucleotide_cyclase"/>
</dbReference>
<keyword evidence="4" id="KW-0175">Coiled coil</keyword>
<dbReference type="SUPFAM" id="SSF55785">
    <property type="entry name" value="PYP-like sensor domain (PAS domain)"/>
    <property type="match status" value="1"/>
</dbReference>
<evidence type="ECO:0000259" key="6">
    <source>
        <dbReference type="PROSITE" id="PS50112"/>
    </source>
</evidence>
<dbReference type="InterPro" id="IPR050469">
    <property type="entry name" value="Diguanylate_Cyclase"/>
</dbReference>
<dbReference type="NCBIfam" id="TIGR00229">
    <property type="entry name" value="sensory_box"/>
    <property type="match status" value="1"/>
</dbReference>
<dbReference type="InterPro" id="IPR043128">
    <property type="entry name" value="Rev_trsase/Diguanyl_cyclase"/>
</dbReference>
<evidence type="ECO:0000259" key="5">
    <source>
        <dbReference type="PROSITE" id="PS50110"/>
    </source>
</evidence>
<protein>
    <recommendedName>
        <fullName evidence="1">diguanylate cyclase</fullName>
        <ecNumber evidence="1">2.7.7.65</ecNumber>
    </recommendedName>
</protein>